<reference evidence="1 2" key="1">
    <citation type="submission" date="2021-06" db="EMBL/GenBank/DDBJ databases">
        <title>Caerostris extrusa draft genome.</title>
        <authorList>
            <person name="Kono N."/>
            <person name="Arakawa K."/>
        </authorList>
    </citation>
    <scope>NUCLEOTIDE SEQUENCE [LARGE SCALE GENOMIC DNA]</scope>
</reference>
<accession>A0AAV4RB04</accession>
<sequence length="175" mass="19382">MDDRGLDYKSYSLSPPLATIQATIIQFNFPNPTAFISTYIPPQKKNPSNPNRHLFPINDLLTIHNSFSLTSLLVTLTVTIGVQENCSRANPFGIQLLNSPSITICTHAAPSTPTRFGSVTPCTINIAILKNLSHHCLATSISAMTPDHNPVIFNMDFSLTNNNIPKKYIPNWEKF</sequence>
<organism evidence="1 2">
    <name type="scientific">Caerostris extrusa</name>
    <name type="common">Bark spider</name>
    <name type="synonym">Caerostris bankana</name>
    <dbReference type="NCBI Taxonomy" id="172846"/>
    <lineage>
        <taxon>Eukaryota</taxon>
        <taxon>Metazoa</taxon>
        <taxon>Ecdysozoa</taxon>
        <taxon>Arthropoda</taxon>
        <taxon>Chelicerata</taxon>
        <taxon>Arachnida</taxon>
        <taxon>Araneae</taxon>
        <taxon>Araneomorphae</taxon>
        <taxon>Entelegynae</taxon>
        <taxon>Araneoidea</taxon>
        <taxon>Araneidae</taxon>
        <taxon>Caerostris</taxon>
    </lineage>
</organism>
<dbReference type="Proteomes" id="UP001054945">
    <property type="component" value="Unassembled WGS sequence"/>
</dbReference>
<proteinExistence type="predicted"/>
<keyword evidence="2" id="KW-1185">Reference proteome</keyword>
<name>A0AAV4RB04_CAEEX</name>
<protein>
    <submittedName>
        <fullName evidence="1">Uncharacterized protein</fullName>
    </submittedName>
</protein>
<evidence type="ECO:0000313" key="1">
    <source>
        <dbReference type="EMBL" id="GIY17856.1"/>
    </source>
</evidence>
<dbReference type="AlphaFoldDB" id="A0AAV4RB04"/>
<evidence type="ECO:0000313" key="2">
    <source>
        <dbReference type="Proteomes" id="UP001054945"/>
    </source>
</evidence>
<dbReference type="EMBL" id="BPLR01007556">
    <property type="protein sequence ID" value="GIY17856.1"/>
    <property type="molecule type" value="Genomic_DNA"/>
</dbReference>
<comment type="caution">
    <text evidence="1">The sequence shown here is derived from an EMBL/GenBank/DDBJ whole genome shotgun (WGS) entry which is preliminary data.</text>
</comment>
<gene>
    <name evidence="1" type="ORF">CEXT_496661</name>
</gene>